<feature type="non-terminal residue" evidence="1">
    <location>
        <position position="1"/>
    </location>
</feature>
<protein>
    <submittedName>
        <fullName evidence="1">Uncharacterized protein</fullName>
    </submittedName>
</protein>
<accession>A0A1B6LC67</accession>
<name>A0A1B6LC67_9HEMI</name>
<proteinExistence type="predicted"/>
<dbReference type="EMBL" id="GEBQ01018717">
    <property type="protein sequence ID" value="JAT21260.1"/>
    <property type="molecule type" value="Transcribed_RNA"/>
</dbReference>
<sequence>NIAYISVNVGEEFNGLLNNYCSKPVVNMTRFYSAQKHFLSLQLPRFHPSSLQERSHNLLCLVLVRTHRTNSFPGSVGIGVVCAQILDTSSIRQRVMCTAAILSAQTTNWSGVMPTTRSRALCAPG</sequence>
<organism evidence="1">
    <name type="scientific">Graphocephala atropunctata</name>
    <dbReference type="NCBI Taxonomy" id="36148"/>
    <lineage>
        <taxon>Eukaryota</taxon>
        <taxon>Metazoa</taxon>
        <taxon>Ecdysozoa</taxon>
        <taxon>Arthropoda</taxon>
        <taxon>Hexapoda</taxon>
        <taxon>Insecta</taxon>
        <taxon>Pterygota</taxon>
        <taxon>Neoptera</taxon>
        <taxon>Paraneoptera</taxon>
        <taxon>Hemiptera</taxon>
        <taxon>Auchenorrhyncha</taxon>
        <taxon>Membracoidea</taxon>
        <taxon>Cicadellidae</taxon>
        <taxon>Cicadellinae</taxon>
        <taxon>Cicadellini</taxon>
        <taxon>Graphocephala</taxon>
    </lineage>
</organism>
<evidence type="ECO:0000313" key="1">
    <source>
        <dbReference type="EMBL" id="JAT21260.1"/>
    </source>
</evidence>
<reference evidence="1" key="1">
    <citation type="submission" date="2015-11" db="EMBL/GenBank/DDBJ databases">
        <title>De novo transcriptome assembly of four potential Pierce s Disease insect vectors from Arizona vineyards.</title>
        <authorList>
            <person name="Tassone E.E."/>
        </authorList>
    </citation>
    <scope>NUCLEOTIDE SEQUENCE</scope>
</reference>
<dbReference type="AlphaFoldDB" id="A0A1B6LC67"/>
<gene>
    <name evidence="1" type="ORF">g.8164</name>
</gene>